<evidence type="ECO:0000259" key="3">
    <source>
        <dbReference type="Pfam" id="PF00685"/>
    </source>
</evidence>
<accession>A0A927BVV8</accession>
<gene>
    <name evidence="4" type="ORF">IDH44_14605</name>
</gene>
<feature type="domain" description="Sulfotransferase" evidence="3">
    <location>
        <begin position="6"/>
        <end position="237"/>
    </location>
</feature>
<evidence type="ECO:0000313" key="4">
    <source>
        <dbReference type="EMBL" id="MBD2846429.1"/>
    </source>
</evidence>
<dbReference type="AlphaFoldDB" id="A0A927BVV8"/>
<dbReference type="InterPro" id="IPR000863">
    <property type="entry name" value="Sulfotransferase_dom"/>
</dbReference>
<protein>
    <submittedName>
        <fullName evidence="4">Sulfotransferase domain-containing protein</fullName>
    </submittedName>
</protein>
<reference evidence="4" key="1">
    <citation type="submission" date="2020-09" db="EMBL/GenBank/DDBJ databases">
        <title>A novel bacterium of genus Paenibacillus, isolated from South China Sea.</title>
        <authorList>
            <person name="Huang H."/>
            <person name="Mo K."/>
            <person name="Hu Y."/>
        </authorList>
    </citation>
    <scope>NUCLEOTIDE SEQUENCE</scope>
    <source>
        <strain evidence="4">IB182496</strain>
    </source>
</reference>
<organism evidence="4 5">
    <name type="scientific">Paenibacillus sabuli</name>
    <dbReference type="NCBI Taxonomy" id="2772509"/>
    <lineage>
        <taxon>Bacteria</taxon>
        <taxon>Bacillati</taxon>
        <taxon>Bacillota</taxon>
        <taxon>Bacilli</taxon>
        <taxon>Bacillales</taxon>
        <taxon>Paenibacillaceae</taxon>
        <taxon>Paenibacillus</taxon>
    </lineage>
</organism>
<evidence type="ECO:0000256" key="2">
    <source>
        <dbReference type="ARBA" id="ARBA00022679"/>
    </source>
</evidence>
<dbReference type="InterPro" id="IPR027417">
    <property type="entry name" value="P-loop_NTPase"/>
</dbReference>
<dbReference type="Gene3D" id="3.40.50.300">
    <property type="entry name" value="P-loop containing nucleotide triphosphate hydrolases"/>
    <property type="match status" value="1"/>
</dbReference>
<comment type="caution">
    <text evidence="4">The sequence shown here is derived from an EMBL/GenBank/DDBJ whole genome shotgun (WGS) entry which is preliminary data.</text>
</comment>
<dbReference type="Proteomes" id="UP000621560">
    <property type="component" value="Unassembled WGS sequence"/>
</dbReference>
<comment type="similarity">
    <text evidence="1">Belongs to the sulfotransferase 1 family.</text>
</comment>
<evidence type="ECO:0000256" key="1">
    <source>
        <dbReference type="ARBA" id="ARBA00005771"/>
    </source>
</evidence>
<keyword evidence="5" id="KW-1185">Reference proteome</keyword>
<evidence type="ECO:0000313" key="5">
    <source>
        <dbReference type="Proteomes" id="UP000621560"/>
    </source>
</evidence>
<name>A0A927BVV8_9BACL</name>
<dbReference type="SUPFAM" id="SSF52540">
    <property type="entry name" value="P-loop containing nucleoside triphosphate hydrolases"/>
    <property type="match status" value="1"/>
</dbReference>
<sequence length="252" mass="29540">MQTLPPLLLNSIPKSGTHLMKQALTGIPNISTEAKNEFYEGYRKDDAANYARLAQLPPGQFATGHVYYSPEWRSMLGTLGIKQVFVIRDPRDIVVSYVHFIVYKYPYHPLVHHLRQELKTPKQRYLAIINGVKNGRYNYPNFGQWLDPFLGWAWEQHTLRIAYEQLVRSPQSRRQTLSAVLDYWTNNRLEPHVQAEWLNRMEQNIDPRRSLTFRSGQIGDWRSAFDPEVKAAFKRVAGLRLIQLGYERNLNW</sequence>
<dbReference type="PANTHER" id="PTHR11783">
    <property type="entry name" value="SULFOTRANSFERASE SULT"/>
    <property type="match status" value="1"/>
</dbReference>
<proteinExistence type="inferred from homology"/>
<dbReference type="GO" id="GO:0008146">
    <property type="term" value="F:sulfotransferase activity"/>
    <property type="evidence" value="ECO:0007669"/>
    <property type="project" value="InterPro"/>
</dbReference>
<dbReference type="RefSeq" id="WP_190918864.1">
    <property type="nucleotide sequence ID" value="NZ_JACXIZ010000024.1"/>
</dbReference>
<dbReference type="Pfam" id="PF00685">
    <property type="entry name" value="Sulfotransfer_1"/>
    <property type="match status" value="1"/>
</dbReference>
<dbReference type="EMBL" id="JACXIZ010000024">
    <property type="protein sequence ID" value="MBD2846429.1"/>
    <property type="molecule type" value="Genomic_DNA"/>
</dbReference>
<keyword evidence="2" id="KW-0808">Transferase</keyword>